<keyword evidence="3" id="KW-1185">Reference proteome</keyword>
<dbReference type="OrthoDB" id="399039at2"/>
<dbReference type="Pfam" id="PF00581">
    <property type="entry name" value="Rhodanese"/>
    <property type="match status" value="1"/>
</dbReference>
<feature type="domain" description="Rhodanese" evidence="1">
    <location>
        <begin position="14"/>
        <end position="98"/>
    </location>
</feature>
<dbReference type="SMART" id="SM00450">
    <property type="entry name" value="RHOD"/>
    <property type="match status" value="1"/>
</dbReference>
<dbReference type="KEGG" id="sgq:SGLAD_v1c02540"/>
<sequence>MQGISVEEFRLIENDPNILIIDVRTDYEYKSLPKVPNSINYEISLLISNYEKIVGQDKSRLIVTVCNAGNRSGESAEFLRQKGYNAKVLIGGAYAYNRKK</sequence>
<dbReference type="InterPro" id="IPR036873">
    <property type="entry name" value="Rhodanese-like_dom_sf"/>
</dbReference>
<protein>
    <recommendedName>
        <fullName evidence="1">Rhodanese domain-containing protein</fullName>
    </recommendedName>
</protein>
<dbReference type="InterPro" id="IPR001763">
    <property type="entry name" value="Rhodanese-like_dom"/>
</dbReference>
<accession>A0A4P7AIC2</accession>
<dbReference type="PANTHER" id="PTHR43031">
    <property type="entry name" value="FAD-DEPENDENT OXIDOREDUCTASE"/>
    <property type="match status" value="1"/>
</dbReference>
<dbReference type="CDD" id="cd00158">
    <property type="entry name" value="RHOD"/>
    <property type="match status" value="1"/>
</dbReference>
<organism evidence="2 3">
    <name type="scientific">Spiroplasma gladiatoris</name>
    <dbReference type="NCBI Taxonomy" id="2143"/>
    <lineage>
        <taxon>Bacteria</taxon>
        <taxon>Bacillati</taxon>
        <taxon>Mycoplasmatota</taxon>
        <taxon>Mollicutes</taxon>
        <taxon>Entomoplasmatales</taxon>
        <taxon>Spiroplasmataceae</taxon>
        <taxon>Spiroplasma</taxon>
    </lineage>
</organism>
<gene>
    <name evidence="2" type="ORF">SGLAD_v1c02540</name>
</gene>
<dbReference type="SUPFAM" id="SSF52821">
    <property type="entry name" value="Rhodanese/Cell cycle control phosphatase"/>
    <property type="match status" value="1"/>
</dbReference>
<name>A0A4P7AIC2_9MOLU</name>
<evidence type="ECO:0000313" key="3">
    <source>
        <dbReference type="Proteomes" id="UP000294309"/>
    </source>
</evidence>
<dbReference type="RefSeq" id="WP_134297245.1">
    <property type="nucleotide sequence ID" value="NZ_CP038013.1"/>
</dbReference>
<dbReference type="AlphaFoldDB" id="A0A4P7AIC2"/>
<dbReference type="Gene3D" id="3.40.250.10">
    <property type="entry name" value="Rhodanese-like domain"/>
    <property type="match status" value="1"/>
</dbReference>
<dbReference type="Proteomes" id="UP000294309">
    <property type="component" value="Chromosome"/>
</dbReference>
<evidence type="ECO:0000259" key="1">
    <source>
        <dbReference type="PROSITE" id="PS50206"/>
    </source>
</evidence>
<dbReference type="PROSITE" id="PS50206">
    <property type="entry name" value="RHODANESE_3"/>
    <property type="match status" value="1"/>
</dbReference>
<dbReference type="InterPro" id="IPR050229">
    <property type="entry name" value="GlpE_sulfurtransferase"/>
</dbReference>
<reference evidence="2 3" key="1">
    <citation type="submission" date="2019-03" db="EMBL/GenBank/DDBJ databases">
        <title>Complete genome sequence of Spiroplasma gladiatoris TG-1 (DSM 22552).</title>
        <authorList>
            <person name="Lin Y.-C."/>
            <person name="Chou L."/>
            <person name="Kuo C.-H."/>
        </authorList>
    </citation>
    <scope>NUCLEOTIDE SEQUENCE [LARGE SCALE GENOMIC DNA]</scope>
    <source>
        <strain evidence="2 3">TG-1</strain>
    </source>
</reference>
<proteinExistence type="predicted"/>
<dbReference type="EMBL" id="CP038013">
    <property type="protein sequence ID" value="QBQ07453.1"/>
    <property type="molecule type" value="Genomic_DNA"/>
</dbReference>
<dbReference type="PANTHER" id="PTHR43031:SF16">
    <property type="entry name" value="OXIDOREDUCTASE"/>
    <property type="match status" value="1"/>
</dbReference>
<evidence type="ECO:0000313" key="2">
    <source>
        <dbReference type="EMBL" id="QBQ07453.1"/>
    </source>
</evidence>